<reference evidence="4" key="1">
    <citation type="journal article" date="2021" name="BMC Genomics">
        <title>Chromosome-level genome assembly and manually-curated proteome of model necrotroph Parastagonospora nodorum Sn15 reveals a genome-wide trove of candidate effector homologs, and redundancy of virulence-related functions within an accessory chromosome.</title>
        <authorList>
            <person name="Bertazzoni S."/>
            <person name="Jones D.A.B."/>
            <person name="Phan H.T."/>
            <person name="Tan K.-C."/>
            <person name="Hane J.K."/>
        </authorList>
    </citation>
    <scope>NUCLEOTIDE SEQUENCE [LARGE SCALE GENOMIC DNA]</scope>
    <source>
        <strain evidence="4">SN15 / ATCC MYA-4574 / FGSC 10173)</strain>
    </source>
</reference>
<keyword evidence="4" id="KW-1185">Reference proteome</keyword>
<evidence type="ECO:0000313" key="3">
    <source>
        <dbReference type="EMBL" id="QRC99141.1"/>
    </source>
</evidence>
<accession>A0A7U2F607</accession>
<feature type="transmembrane region" description="Helical" evidence="2">
    <location>
        <begin position="363"/>
        <end position="385"/>
    </location>
</feature>
<protein>
    <submittedName>
        <fullName evidence="3">Uncharacterized protein</fullName>
    </submittedName>
</protein>
<evidence type="ECO:0000256" key="1">
    <source>
        <dbReference type="SAM" id="MobiDB-lite"/>
    </source>
</evidence>
<dbReference type="AlphaFoldDB" id="A0A7U2F607"/>
<dbReference type="PANTHER" id="PTHR35394">
    <property type="entry name" value="DUF3176 DOMAIN-CONTAINING PROTEIN"/>
    <property type="match status" value="1"/>
</dbReference>
<gene>
    <name evidence="3" type="ORF">JI435_064790</name>
</gene>
<dbReference type="PANTHER" id="PTHR35394:SF5">
    <property type="entry name" value="DUF3176 DOMAIN-CONTAINING PROTEIN"/>
    <property type="match status" value="1"/>
</dbReference>
<dbReference type="OrthoDB" id="5242705at2759"/>
<sequence length="470" mass="52658">MFAYSSLTNGQEASPNQDLKSALLPFFYDQNGTQFSTSREGSQAGFPLSCPTSKCEWQPYSTLGTCSACMDISKMLMYACLPMKMDWILNATGPQTESTWETGTACGYFLNATSTSPVLMSGYRVSNDSEDPAYGEALLMRTLPLVTNPSRQPLYGGSINFKSLNHPILDALIVSSQDGSAESVYRKETPIAHECVLSWCIKTIRSSYSWGVYHEDVEETIINTTRTPYPWTSKYIPHLRTTDTDYHGNISIYNSDKSQDKLEYGLSNSTVFSFVTLLDEIFPSSITVANETANALLKIRTSFNDRVMFRAVRFSPWLAPNNVTHHMERMATALTNAMRSDSSSREFMEGDASALETFVKVNWAWLAFPLAMLVLCVVFLVATMLRTSRGENGELGIWKTSAMPTLMYSLPRDMRHDLTKNATWRSEESGGAKRVRIRLLPDQGWRVSGYMCTSPTSDRRNRSQAPPGWV</sequence>
<dbReference type="VEuPathDB" id="FungiDB:JI435_064790"/>
<dbReference type="EMBL" id="CP069031">
    <property type="protein sequence ID" value="QRC99141.1"/>
    <property type="molecule type" value="Genomic_DNA"/>
</dbReference>
<keyword evidence="2" id="KW-0812">Transmembrane</keyword>
<name>A0A7U2F607_PHANO</name>
<proteinExistence type="predicted"/>
<feature type="region of interest" description="Disordered" evidence="1">
    <location>
        <begin position="450"/>
        <end position="470"/>
    </location>
</feature>
<dbReference type="Proteomes" id="UP000663193">
    <property type="component" value="Chromosome 9"/>
</dbReference>
<keyword evidence="2" id="KW-0472">Membrane</keyword>
<evidence type="ECO:0000313" key="4">
    <source>
        <dbReference type="Proteomes" id="UP000663193"/>
    </source>
</evidence>
<evidence type="ECO:0000256" key="2">
    <source>
        <dbReference type="SAM" id="Phobius"/>
    </source>
</evidence>
<keyword evidence="2" id="KW-1133">Transmembrane helix</keyword>
<organism evidence="3 4">
    <name type="scientific">Phaeosphaeria nodorum (strain SN15 / ATCC MYA-4574 / FGSC 10173)</name>
    <name type="common">Glume blotch fungus</name>
    <name type="synonym">Parastagonospora nodorum</name>
    <dbReference type="NCBI Taxonomy" id="321614"/>
    <lineage>
        <taxon>Eukaryota</taxon>
        <taxon>Fungi</taxon>
        <taxon>Dikarya</taxon>
        <taxon>Ascomycota</taxon>
        <taxon>Pezizomycotina</taxon>
        <taxon>Dothideomycetes</taxon>
        <taxon>Pleosporomycetidae</taxon>
        <taxon>Pleosporales</taxon>
        <taxon>Pleosporineae</taxon>
        <taxon>Phaeosphaeriaceae</taxon>
        <taxon>Parastagonospora</taxon>
    </lineage>
</organism>